<evidence type="ECO:0000256" key="2">
    <source>
        <dbReference type="ARBA" id="ARBA00022741"/>
    </source>
</evidence>
<dbReference type="PROSITE" id="PS50011">
    <property type="entry name" value="PROTEIN_KINASE_DOM"/>
    <property type="match status" value="1"/>
</dbReference>
<keyword evidence="4" id="KW-0067">ATP-binding</keyword>
<feature type="compositionally biased region" description="Low complexity" evidence="5">
    <location>
        <begin position="662"/>
        <end position="682"/>
    </location>
</feature>
<feature type="compositionally biased region" description="Low complexity" evidence="5">
    <location>
        <begin position="470"/>
        <end position="518"/>
    </location>
</feature>
<feature type="compositionally biased region" description="Pro residues" evidence="5">
    <location>
        <begin position="371"/>
        <end position="391"/>
    </location>
</feature>
<keyword evidence="8" id="KW-1185">Reference proteome</keyword>
<dbReference type="InterPro" id="IPR000719">
    <property type="entry name" value="Prot_kinase_dom"/>
</dbReference>
<dbReference type="SUPFAM" id="SSF56112">
    <property type="entry name" value="Protein kinase-like (PK-like)"/>
    <property type="match status" value="1"/>
</dbReference>
<feature type="compositionally biased region" description="Low complexity" evidence="5">
    <location>
        <begin position="624"/>
        <end position="655"/>
    </location>
</feature>
<feature type="compositionally biased region" description="Low complexity" evidence="5">
    <location>
        <begin position="406"/>
        <end position="421"/>
    </location>
</feature>
<proteinExistence type="predicted"/>
<feature type="compositionally biased region" description="Low complexity" evidence="5">
    <location>
        <begin position="695"/>
        <end position="723"/>
    </location>
</feature>
<evidence type="ECO:0000256" key="1">
    <source>
        <dbReference type="ARBA" id="ARBA00022679"/>
    </source>
</evidence>
<organism evidence="7 8">
    <name type="scientific">Nonomuraea pusilla</name>
    <dbReference type="NCBI Taxonomy" id="46177"/>
    <lineage>
        <taxon>Bacteria</taxon>
        <taxon>Bacillati</taxon>
        <taxon>Actinomycetota</taxon>
        <taxon>Actinomycetes</taxon>
        <taxon>Streptosporangiales</taxon>
        <taxon>Streptosporangiaceae</taxon>
        <taxon>Nonomuraea</taxon>
    </lineage>
</organism>
<protein>
    <submittedName>
        <fullName evidence="7">Serine/threonine protein kinase</fullName>
    </submittedName>
</protein>
<dbReference type="GO" id="GO:0004674">
    <property type="term" value="F:protein serine/threonine kinase activity"/>
    <property type="evidence" value="ECO:0007669"/>
    <property type="project" value="UniProtKB-KW"/>
</dbReference>
<evidence type="ECO:0000259" key="6">
    <source>
        <dbReference type="PROSITE" id="PS50011"/>
    </source>
</evidence>
<dbReference type="Gene3D" id="1.10.510.10">
    <property type="entry name" value="Transferase(Phosphotransferase) domain 1"/>
    <property type="match status" value="1"/>
</dbReference>
<keyword evidence="3 7" id="KW-0418">Kinase</keyword>
<name>A0A1H7V9K7_9ACTN</name>
<feature type="compositionally biased region" description="Low complexity" evidence="5">
    <location>
        <begin position="596"/>
        <end position="607"/>
    </location>
</feature>
<dbReference type="PANTHER" id="PTHR43289:SF34">
    <property type="entry name" value="SERINE_THREONINE-PROTEIN KINASE YBDM-RELATED"/>
    <property type="match status" value="1"/>
</dbReference>
<reference evidence="7 8" key="1">
    <citation type="submission" date="2016-10" db="EMBL/GenBank/DDBJ databases">
        <authorList>
            <person name="de Groot N.N."/>
        </authorList>
    </citation>
    <scope>NUCLEOTIDE SEQUENCE [LARGE SCALE GENOMIC DNA]</scope>
    <source>
        <strain evidence="7 8">DSM 43357</strain>
    </source>
</reference>
<keyword evidence="1" id="KW-0808">Transferase</keyword>
<feature type="region of interest" description="Disordered" evidence="5">
    <location>
        <begin position="566"/>
        <end position="733"/>
    </location>
</feature>
<accession>A0A1H7V9K7</accession>
<dbReference type="GO" id="GO:0005524">
    <property type="term" value="F:ATP binding"/>
    <property type="evidence" value="ECO:0007669"/>
    <property type="project" value="UniProtKB-KW"/>
</dbReference>
<feature type="compositionally biased region" description="Pro residues" evidence="5">
    <location>
        <begin position="338"/>
        <end position="362"/>
    </location>
</feature>
<dbReference type="RefSeq" id="WP_177227440.1">
    <property type="nucleotide sequence ID" value="NZ_FOBF01000009.1"/>
</dbReference>
<keyword evidence="7" id="KW-0723">Serine/threonine-protein kinase</keyword>
<evidence type="ECO:0000256" key="5">
    <source>
        <dbReference type="SAM" id="MobiDB-lite"/>
    </source>
</evidence>
<feature type="compositionally biased region" description="Pro residues" evidence="5">
    <location>
        <begin position="427"/>
        <end position="442"/>
    </location>
</feature>
<dbReference type="AlphaFoldDB" id="A0A1H7V9K7"/>
<feature type="compositionally biased region" description="Low complexity" evidence="5">
    <location>
        <begin position="566"/>
        <end position="577"/>
    </location>
</feature>
<dbReference type="PANTHER" id="PTHR43289">
    <property type="entry name" value="MITOGEN-ACTIVATED PROTEIN KINASE KINASE KINASE 20-RELATED"/>
    <property type="match status" value="1"/>
</dbReference>
<feature type="domain" description="Protein kinase" evidence="6">
    <location>
        <begin position="18"/>
        <end position="270"/>
    </location>
</feature>
<sequence>MAESDASQPDIPQRIGIYRITRLLGEGPRGPVYLGVAAGDDADAAAATDAAGVLEAVAVKTLDAGPSDGPGASAESPGDGDFVGRLRGVGRVSSSYVARTLDAGVADGRVYVVREYVEGRSLAEAVAADGPLAGEALERLAVGTLTALTAVHLAGFAHRGLTPANVIMTGETLKITDIEIGDPAGELGYRAPEQLNGLRYGPYADVFAWAATMVFAATGSAPFAHDADAVLHAEPEVGDLPEPLRQVVLAGLAKDVAGRPTTYTALLRLLGDANAPIPPSAATPPPANATPHQNAPAAPTAEPAEPQTPGAQPSGGQGGQGGGSSLIAPIVLPLDGVPLPPPPPGAPLPPPVGAPVPPPPGADLPLSPGAAAPPPGAPFPAPGAPLPPPQSPGSGLPPQGGPVPPAQGGAVAPPSGGLVPMGQGGVPGPPLEGVPVAGPPAGVPVEGGPDLPPVPRQQWGPPQGPEGAHQQWGPDGGQAPQQQWGPDGGQVPQQQWGPPGAQVPHQGVPAQAAQGHAAAAPARRPFPIGLAAGVTAVVLLSGLGLWGASTYSSRVQFEPAAAAAGSSASPAATGPTGQAAVPTAAPQGTQPQAEVTAPWATPTPDDTGVGPLVLDADTDPPSVPVLTSVPTPSALPTQPVVVPTRHPRPTRTVTRPTRKASPKATVTKTVKPTPSATPTPTKTTKRPTPTPTPTRTPTSRPTTQQPQPEPTPTKTTASAAPKKNPYTPTQVCGPGFYVQRQSSFTGGTTYQLYNSGTGENCVVTMKNGPDVGRRTPVRATLEVQGGGTRTDSGSYDYYAGPVKLPAKGKCVRYSGSAGSGSTSAAWGNCG</sequence>
<dbReference type="CDD" id="cd14014">
    <property type="entry name" value="STKc_PknB_like"/>
    <property type="match status" value="1"/>
</dbReference>
<feature type="compositionally biased region" description="Pro residues" evidence="5">
    <location>
        <begin position="277"/>
        <end position="288"/>
    </location>
</feature>
<gene>
    <name evidence="7" type="ORF">SAMN05660976_04046</name>
</gene>
<keyword evidence="2" id="KW-0547">Nucleotide-binding</keyword>
<feature type="compositionally biased region" description="Low complexity" evidence="5">
    <location>
        <begin position="289"/>
        <end position="312"/>
    </location>
</feature>
<dbReference type="STRING" id="46177.SAMN05660976_04046"/>
<feature type="compositionally biased region" description="Gly residues" evidence="5">
    <location>
        <begin position="313"/>
        <end position="324"/>
    </location>
</feature>
<dbReference type="EMBL" id="FOBF01000009">
    <property type="protein sequence ID" value="SEM05750.1"/>
    <property type="molecule type" value="Genomic_DNA"/>
</dbReference>
<dbReference type="Proteomes" id="UP000198953">
    <property type="component" value="Unassembled WGS sequence"/>
</dbReference>
<dbReference type="Pfam" id="PF00069">
    <property type="entry name" value="Pkinase"/>
    <property type="match status" value="1"/>
</dbReference>
<feature type="region of interest" description="Disordered" evidence="5">
    <location>
        <begin position="277"/>
        <end position="518"/>
    </location>
</feature>
<dbReference type="InterPro" id="IPR011009">
    <property type="entry name" value="Kinase-like_dom_sf"/>
</dbReference>
<evidence type="ECO:0000313" key="8">
    <source>
        <dbReference type="Proteomes" id="UP000198953"/>
    </source>
</evidence>
<evidence type="ECO:0000313" key="7">
    <source>
        <dbReference type="EMBL" id="SEM05750.1"/>
    </source>
</evidence>
<evidence type="ECO:0000256" key="4">
    <source>
        <dbReference type="ARBA" id="ARBA00022840"/>
    </source>
</evidence>
<evidence type="ECO:0000256" key="3">
    <source>
        <dbReference type="ARBA" id="ARBA00022777"/>
    </source>
</evidence>